<protein>
    <submittedName>
        <fullName evidence="2">Uncharacterized protein</fullName>
    </submittedName>
</protein>
<sequence length="350" mass="38442">MENPPSQGEHIVEKELEIQGEPIANPHDDQFKEGVLTSPFESDEEGTNVDHVEPVARASEKDKGRIFTFKPLLLPLRPAIQDPVRAEDQAVAPEHPSSSPLPTPAPPSPPSSSTAPTTFKQPLPRNISSPTPFPSESSSSPASSTSIPPPIVEVPLASSSAGASSSGPSSSGPSIPPPSTSHSFLHPPTPPSFVTIIPEGDQLEHHMIQDIKDEFEVGQTFLAKVVSTHLLLVSTQCFKANAECCRNGEVVSTLDQVDTLRKLCDLKSLLDMWHSRDLGDRPWIMCPRPPRVLLDTLDYKYSPNWPSNKREPPRAFRKSFWLQREFSSLFLLPLCFFTPIHTSSSTRREA</sequence>
<feature type="compositionally biased region" description="Low complexity" evidence="1">
    <location>
        <begin position="157"/>
        <end position="173"/>
    </location>
</feature>
<feature type="compositionally biased region" description="Pro residues" evidence="1">
    <location>
        <begin position="99"/>
        <end position="110"/>
    </location>
</feature>
<dbReference type="AlphaFoldDB" id="A0A843WDF2"/>
<dbReference type="EMBL" id="NMUH01003416">
    <property type="protein sequence ID" value="MQM05457.1"/>
    <property type="molecule type" value="Genomic_DNA"/>
</dbReference>
<feature type="compositionally biased region" description="Basic and acidic residues" evidence="1">
    <location>
        <begin position="48"/>
        <end position="64"/>
    </location>
</feature>
<proteinExistence type="predicted"/>
<name>A0A843WDF2_COLES</name>
<evidence type="ECO:0000313" key="2">
    <source>
        <dbReference type="EMBL" id="MQM05457.1"/>
    </source>
</evidence>
<feature type="compositionally biased region" description="Low complexity" evidence="1">
    <location>
        <begin position="128"/>
        <end position="146"/>
    </location>
</feature>
<evidence type="ECO:0000256" key="1">
    <source>
        <dbReference type="SAM" id="MobiDB-lite"/>
    </source>
</evidence>
<feature type="region of interest" description="Disordered" evidence="1">
    <location>
        <begin position="80"/>
        <end position="194"/>
    </location>
</feature>
<gene>
    <name evidence="2" type="ORF">Taro_038267</name>
</gene>
<organism evidence="2 3">
    <name type="scientific">Colocasia esculenta</name>
    <name type="common">Wild taro</name>
    <name type="synonym">Arum esculentum</name>
    <dbReference type="NCBI Taxonomy" id="4460"/>
    <lineage>
        <taxon>Eukaryota</taxon>
        <taxon>Viridiplantae</taxon>
        <taxon>Streptophyta</taxon>
        <taxon>Embryophyta</taxon>
        <taxon>Tracheophyta</taxon>
        <taxon>Spermatophyta</taxon>
        <taxon>Magnoliopsida</taxon>
        <taxon>Liliopsida</taxon>
        <taxon>Araceae</taxon>
        <taxon>Aroideae</taxon>
        <taxon>Colocasieae</taxon>
        <taxon>Colocasia</taxon>
    </lineage>
</organism>
<reference evidence="2" key="1">
    <citation type="submission" date="2017-07" db="EMBL/GenBank/DDBJ databases">
        <title>Taro Niue Genome Assembly and Annotation.</title>
        <authorList>
            <person name="Atibalentja N."/>
            <person name="Keating K."/>
            <person name="Fields C.J."/>
        </authorList>
    </citation>
    <scope>NUCLEOTIDE SEQUENCE</scope>
    <source>
        <strain evidence="2">Niue_2</strain>
        <tissue evidence="2">Leaf</tissue>
    </source>
</reference>
<evidence type="ECO:0000313" key="3">
    <source>
        <dbReference type="Proteomes" id="UP000652761"/>
    </source>
</evidence>
<keyword evidence="3" id="KW-1185">Reference proteome</keyword>
<accession>A0A843WDF2</accession>
<comment type="caution">
    <text evidence="2">The sequence shown here is derived from an EMBL/GenBank/DDBJ whole genome shotgun (WGS) entry which is preliminary data.</text>
</comment>
<feature type="region of interest" description="Disordered" evidence="1">
    <location>
        <begin position="1"/>
        <end position="64"/>
    </location>
</feature>
<dbReference type="Proteomes" id="UP000652761">
    <property type="component" value="Unassembled WGS sequence"/>
</dbReference>